<evidence type="ECO:0000313" key="7">
    <source>
        <dbReference type="WBParaSite" id="EVEC_0000470901-mRNA-1"/>
    </source>
</evidence>
<accession>A0A0N4V3R3</accession>
<dbReference type="GO" id="GO:0003735">
    <property type="term" value="F:structural constituent of ribosome"/>
    <property type="evidence" value="ECO:0007669"/>
    <property type="project" value="InterPro"/>
</dbReference>
<evidence type="ECO:0000256" key="3">
    <source>
        <dbReference type="ARBA" id="ARBA00023274"/>
    </source>
</evidence>
<proteinExistence type="inferred from homology"/>
<dbReference type="AlphaFoldDB" id="A0A0N4V3R3"/>
<dbReference type="Pfam" id="PF00572">
    <property type="entry name" value="Ribosomal_L13"/>
    <property type="match status" value="1"/>
</dbReference>
<gene>
    <name evidence="5" type="ORF">EVEC_LOCUS4417</name>
</gene>
<keyword evidence="4" id="KW-0732">Signal</keyword>
<dbReference type="EMBL" id="UXUI01007851">
    <property type="protein sequence ID" value="VDD89666.1"/>
    <property type="molecule type" value="Genomic_DNA"/>
</dbReference>
<dbReference type="PANTHER" id="PTHR11545:SF2">
    <property type="entry name" value="LARGE RIBOSOMAL SUBUNIT PROTEIN UL13M"/>
    <property type="match status" value="1"/>
</dbReference>
<dbReference type="GO" id="GO:0005762">
    <property type="term" value="C:mitochondrial large ribosomal subunit"/>
    <property type="evidence" value="ECO:0007669"/>
    <property type="project" value="TreeGrafter"/>
</dbReference>
<protein>
    <submittedName>
        <fullName evidence="7">39S ribosomal protein L13, mitochondrial</fullName>
    </submittedName>
</protein>
<dbReference type="InterPro" id="IPR005823">
    <property type="entry name" value="Ribosomal_uL13_bac-type"/>
</dbReference>
<evidence type="ECO:0000313" key="6">
    <source>
        <dbReference type="Proteomes" id="UP000274131"/>
    </source>
</evidence>
<dbReference type="WBParaSite" id="EVEC_0000470901-mRNA-1">
    <property type="protein sequence ID" value="EVEC_0000470901-mRNA-1"/>
    <property type="gene ID" value="EVEC_0000470901"/>
</dbReference>
<evidence type="ECO:0000313" key="5">
    <source>
        <dbReference type="EMBL" id="VDD89666.1"/>
    </source>
</evidence>
<dbReference type="PIRSF" id="PIRSF002181">
    <property type="entry name" value="Ribosomal_L13"/>
    <property type="match status" value="1"/>
</dbReference>
<dbReference type="STRING" id="51028.A0A0N4V3R3"/>
<organism evidence="7">
    <name type="scientific">Enterobius vermicularis</name>
    <name type="common">Human pinworm</name>
    <dbReference type="NCBI Taxonomy" id="51028"/>
    <lineage>
        <taxon>Eukaryota</taxon>
        <taxon>Metazoa</taxon>
        <taxon>Ecdysozoa</taxon>
        <taxon>Nematoda</taxon>
        <taxon>Chromadorea</taxon>
        <taxon>Rhabditida</taxon>
        <taxon>Spirurina</taxon>
        <taxon>Oxyuridomorpha</taxon>
        <taxon>Oxyuroidea</taxon>
        <taxon>Oxyuridae</taxon>
        <taxon>Enterobius</taxon>
    </lineage>
</organism>
<dbReference type="GO" id="GO:0017148">
    <property type="term" value="P:negative regulation of translation"/>
    <property type="evidence" value="ECO:0007669"/>
    <property type="project" value="TreeGrafter"/>
</dbReference>
<evidence type="ECO:0000256" key="1">
    <source>
        <dbReference type="ARBA" id="ARBA00006227"/>
    </source>
</evidence>
<dbReference type="CDD" id="cd00392">
    <property type="entry name" value="Ribosomal_L13"/>
    <property type="match status" value="1"/>
</dbReference>
<dbReference type="FunFam" id="3.90.1180.10:FF:000005">
    <property type="entry name" value="39S ribosomal protein L13, mitochondrial"/>
    <property type="match status" value="1"/>
</dbReference>
<sequence>MSRLRRVNQWLLFMRQWHLVDATNQDPYLLGRKIAKHLSGKYKPIYHPETECGDHVVVINCKDVAMKGFDWKHRLYYFNKEYPKARAMIPAWQIHEYDQCRIVSLAVYKELGRSIRRMHHLERLHLFPDDKIPDIIRRNIGAQMEQVQPVPKRSDQYTAEERAKFPRLFRFPENHFVEWEKPVGLYERYFEPGKEPK</sequence>
<dbReference type="Gene3D" id="3.90.1180.10">
    <property type="entry name" value="Ribosomal protein L13"/>
    <property type="match status" value="1"/>
</dbReference>
<keyword evidence="6" id="KW-1185">Reference proteome</keyword>
<dbReference type="PANTHER" id="PTHR11545">
    <property type="entry name" value="RIBOSOMAL PROTEIN L13"/>
    <property type="match status" value="1"/>
</dbReference>
<dbReference type="OrthoDB" id="274622at2759"/>
<dbReference type="InterPro" id="IPR036899">
    <property type="entry name" value="Ribosomal_uL13_sf"/>
</dbReference>
<comment type="similarity">
    <text evidence="1">Belongs to the universal ribosomal protein uL13 family.</text>
</comment>
<dbReference type="GO" id="GO:0006412">
    <property type="term" value="P:translation"/>
    <property type="evidence" value="ECO:0007669"/>
    <property type="project" value="InterPro"/>
</dbReference>
<name>A0A0N4V3R3_ENTVE</name>
<evidence type="ECO:0000256" key="2">
    <source>
        <dbReference type="ARBA" id="ARBA00022980"/>
    </source>
</evidence>
<keyword evidence="3" id="KW-0687">Ribonucleoprotein</keyword>
<keyword evidence="2" id="KW-0689">Ribosomal protein</keyword>
<reference evidence="5 6" key="2">
    <citation type="submission" date="2018-10" db="EMBL/GenBank/DDBJ databases">
        <authorList>
            <consortium name="Pathogen Informatics"/>
        </authorList>
    </citation>
    <scope>NUCLEOTIDE SEQUENCE [LARGE SCALE GENOMIC DNA]</scope>
</reference>
<evidence type="ECO:0000256" key="4">
    <source>
        <dbReference type="SAM" id="SignalP"/>
    </source>
</evidence>
<dbReference type="Proteomes" id="UP000274131">
    <property type="component" value="Unassembled WGS sequence"/>
</dbReference>
<reference evidence="7" key="1">
    <citation type="submission" date="2017-02" db="UniProtKB">
        <authorList>
            <consortium name="WormBaseParasite"/>
        </authorList>
    </citation>
    <scope>IDENTIFICATION</scope>
</reference>
<dbReference type="InterPro" id="IPR005822">
    <property type="entry name" value="Ribosomal_uL13"/>
</dbReference>
<dbReference type="HAMAP" id="MF_01366">
    <property type="entry name" value="Ribosomal_uL13"/>
    <property type="match status" value="1"/>
</dbReference>
<dbReference type="GO" id="GO:0003729">
    <property type="term" value="F:mRNA binding"/>
    <property type="evidence" value="ECO:0007669"/>
    <property type="project" value="TreeGrafter"/>
</dbReference>
<dbReference type="SUPFAM" id="SSF52161">
    <property type="entry name" value="Ribosomal protein L13"/>
    <property type="match status" value="1"/>
</dbReference>
<feature type="chain" id="PRO_5043122642" evidence="4">
    <location>
        <begin position="23"/>
        <end position="197"/>
    </location>
</feature>
<feature type="signal peptide" evidence="4">
    <location>
        <begin position="1"/>
        <end position="22"/>
    </location>
</feature>